<evidence type="ECO:0000256" key="13">
    <source>
        <dbReference type="SAM" id="SignalP"/>
    </source>
</evidence>
<feature type="transmembrane region" description="Helical" evidence="12">
    <location>
        <begin position="663"/>
        <end position="682"/>
    </location>
</feature>
<dbReference type="GeneID" id="91475169"/>
<feature type="compositionally biased region" description="Basic residues" evidence="11">
    <location>
        <begin position="718"/>
        <end position="731"/>
    </location>
</feature>
<feature type="signal peptide" evidence="13">
    <location>
        <begin position="1"/>
        <end position="22"/>
    </location>
</feature>
<feature type="domain" description="Peptidase M48" evidence="14">
    <location>
        <begin position="139"/>
        <end position="333"/>
    </location>
</feature>
<evidence type="ECO:0000256" key="3">
    <source>
        <dbReference type="ARBA" id="ARBA00022670"/>
    </source>
</evidence>
<feature type="transmembrane region" description="Helical" evidence="12">
    <location>
        <begin position="246"/>
        <end position="265"/>
    </location>
</feature>
<feature type="transmembrane region" description="Helical" evidence="12">
    <location>
        <begin position="522"/>
        <end position="541"/>
    </location>
</feature>
<dbReference type="Pfam" id="PF01435">
    <property type="entry name" value="Peptidase_M48"/>
    <property type="match status" value="1"/>
</dbReference>
<feature type="transmembrane region" description="Helical" evidence="12">
    <location>
        <begin position="383"/>
        <end position="403"/>
    </location>
</feature>
<keyword evidence="7" id="KW-0862">Zinc</keyword>
<feature type="chain" id="PRO_5047166416" description="Peptidase M48 domain-containing protein" evidence="13">
    <location>
        <begin position="23"/>
        <end position="731"/>
    </location>
</feature>
<feature type="transmembrane region" description="Helical" evidence="12">
    <location>
        <begin position="423"/>
        <end position="444"/>
    </location>
</feature>
<accession>A0ABQ3SCK9</accession>
<evidence type="ECO:0000256" key="11">
    <source>
        <dbReference type="SAM" id="MobiDB-lite"/>
    </source>
</evidence>
<feature type="transmembrane region" description="Helical" evidence="12">
    <location>
        <begin position="464"/>
        <end position="486"/>
    </location>
</feature>
<keyword evidence="6" id="KW-0378">Hydrolase</keyword>
<evidence type="ECO:0000313" key="15">
    <source>
        <dbReference type="EMBL" id="GHI65767.1"/>
    </source>
</evidence>
<evidence type="ECO:0000313" key="16">
    <source>
        <dbReference type="Proteomes" id="UP000649259"/>
    </source>
</evidence>
<feature type="transmembrane region" description="Helical" evidence="12">
    <location>
        <begin position="498"/>
        <end position="516"/>
    </location>
</feature>
<evidence type="ECO:0000256" key="6">
    <source>
        <dbReference type="ARBA" id="ARBA00022801"/>
    </source>
</evidence>
<dbReference type="RefSeq" id="WP_189928006.1">
    <property type="nucleotide sequence ID" value="NZ_BMSI01000021.1"/>
</dbReference>
<protein>
    <recommendedName>
        <fullName evidence="14">Peptidase M48 domain-containing protein</fullName>
    </recommendedName>
</protein>
<reference evidence="16" key="1">
    <citation type="submission" date="2023-07" db="EMBL/GenBank/DDBJ databases">
        <title>Whole genome shotgun sequence of Streptomyces cacaoi subsp. asoensis NBRC 13813.</title>
        <authorList>
            <person name="Komaki H."/>
            <person name="Tamura T."/>
        </authorList>
    </citation>
    <scope>NUCLEOTIDE SEQUENCE [LARGE SCALE GENOMIC DNA]</scope>
    <source>
        <strain evidence="16">NBRC 13813</strain>
    </source>
</reference>
<keyword evidence="5" id="KW-0479">Metal-binding</keyword>
<evidence type="ECO:0000256" key="4">
    <source>
        <dbReference type="ARBA" id="ARBA00022692"/>
    </source>
</evidence>
<keyword evidence="10 12" id="KW-0472">Membrane</keyword>
<dbReference type="Proteomes" id="UP000649259">
    <property type="component" value="Unassembled WGS sequence"/>
</dbReference>
<feature type="transmembrane region" description="Helical" evidence="12">
    <location>
        <begin position="637"/>
        <end position="657"/>
    </location>
</feature>
<feature type="transmembrane region" description="Helical" evidence="12">
    <location>
        <begin position="335"/>
        <end position="359"/>
    </location>
</feature>
<evidence type="ECO:0000256" key="12">
    <source>
        <dbReference type="SAM" id="Phobius"/>
    </source>
</evidence>
<keyword evidence="2" id="KW-1003">Cell membrane</keyword>
<evidence type="ECO:0000256" key="5">
    <source>
        <dbReference type="ARBA" id="ARBA00022723"/>
    </source>
</evidence>
<feature type="transmembrane region" description="Helical" evidence="12">
    <location>
        <begin position="97"/>
        <end position="116"/>
    </location>
</feature>
<feature type="transmembrane region" description="Helical" evidence="12">
    <location>
        <begin position="603"/>
        <end position="625"/>
    </location>
</feature>
<name>A0ABQ3SCK9_9ACTN</name>
<dbReference type="InterPro" id="IPR050083">
    <property type="entry name" value="HtpX_protease"/>
</dbReference>
<dbReference type="InterPro" id="IPR001915">
    <property type="entry name" value="Peptidase_M48"/>
</dbReference>
<feature type="transmembrane region" description="Helical" evidence="12">
    <location>
        <begin position="574"/>
        <end position="597"/>
    </location>
</feature>
<dbReference type="PANTHER" id="PTHR43221">
    <property type="entry name" value="PROTEASE HTPX"/>
    <property type="match status" value="1"/>
</dbReference>
<dbReference type="PANTHER" id="PTHR43221:SF2">
    <property type="entry name" value="PROTEASE HTPX HOMOLOG"/>
    <property type="match status" value="1"/>
</dbReference>
<dbReference type="Gene3D" id="3.30.2010.10">
    <property type="entry name" value="Metalloproteases ('zincins'), catalytic domain"/>
    <property type="match status" value="1"/>
</dbReference>
<organism evidence="15 16">
    <name type="scientific">Streptomyces asoensis</name>
    <dbReference type="NCBI Taxonomy" id="249586"/>
    <lineage>
        <taxon>Bacteria</taxon>
        <taxon>Bacillati</taxon>
        <taxon>Actinomycetota</taxon>
        <taxon>Actinomycetes</taxon>
        <taxon>Kitasatosporales</taxon>
        <taxon>Streptomycetaceae</taxon>
        <taxon>Streptomyces</taxon>
    </lineage>
</organism>
<keyword evidence="9" id="KW-0482">Metalloprotease</keyword>
<evidence type="ECO:0000256" key="1">
    <source>
        <dbReference type="ARBA" id="ARBA00001947"/>
    </source>
</evidence>
<evidence type="ECO:0000259" key="14">
    <source>
        <dbReference type="Pfam" id="PF01435"/>
    </source>
</evidence>
<sequence length="731" mass="77151">MFVRALLFCVALAAAAVTIAFPATTSQEDDASNAYSMCWPGAVRQFQLTLPMSPVEREILLQAPVWPPQPVGDKDGPALKRYLEEHCPAPPVPRGEFRVGLALGILGVGGFVLYWLSPYWQILRHGLLRLRPGSGYRPDLADAVFRLADDAGVAVQGVWLNPDDYTSNAVAFGHWRRRHIELASGMAKRFDEDPDTFEVVVRHELGHIRHRDLDTTQGVTALWKAFIVLLGAAFCFAVSGDAGDGTYLLRLSFHLALLVCLLYAARNAFLQSRELHADAFAVQGGATRTGRGEDRRRSLDTFFVDLAAGRGGNGLPFGTHPALQRRRAALRHPALAGELSIWEAALTGCVALLAVNLLLGDSYDIMLTGLRLGLLDIDTLRPVYTWLALPLLLPAGAVLGAGIRHTVTAWGGARGGRAVMGRLALLALGLYAGLCAGCALHPSQTYGDRSVQLRSMWWSPVTDSLGLGLALTAALSVLALALFALACDAVRGPRVASWWAGAYGVLVTATWFPTALPDGSTPYVRGVVIGIALLGGALLAFPRRQPGSTPAPVRLVPQEPVTRTEAPSVTGLRLLLAHAVTAAAAAGAVVVAARLLVETPDAPLALVAASGLVCYAGVLAGAAAAPHDAEFRRRIRYAVICLALSVGAAFLKALGGVSPGVELGLLLSAAAAGVAVTGRISASAVYAFRHRHGAATAPPAAGPSDVTAQPRPAGPRNKPGHRRQRTPGQHR</sequence>
<comment type="cofactor">
    <cofactor evidence="1">
        <name>Zn(2+)</name>
        <dbReference type="ChEBI" id="CHEBI:29105"/>
    </cofactor>
</comment>
<comment type="caution">
    <text evidence="15">The sequence shown here is derived from an EMBL/GenBank/DDBJ whole genome shotgun (WGS) entry which is preliminary data.</text>
</comment>
<keyword evidence="3" id="KW-0645">Protease</keyword>
<evidence type="ECO:0000256" key="10">
    <source>
        <dbReference type="ARBA" id="ARBA00023136"/>
    </source>
</evidence>
<keyword evidence="4 12" id="KW-0812">Transmembrane</keyword>
<keyword evidence="13" id="KW-0732">Signal</keyword>
<evidence type="ECO:0000256" key="9">
    <source>
        <dbReference type="ARBA" id="ARBA00023049"/>
    </source>
</evidence>
<evidence type="ECO:0000256" key="8">
    <source>
        <dbReference type="ARBA" id="ARBA00022989"/>
    </source>
</evidence>
<gene>
    <name evidence="15" type="ORF">Saso_74170</name>
</gene>
<dbReference type="EMBL" id="BNEB01000006">
    <property type="protein sequence ID" value="GHI65767.1"/>
    <property type="molecule type" value="Genomic_DNA"/>
</dbReference>
<evidence type="ECO:0000256" key="2">
    <source>
        <dbReference type="ARBA" id="ARBA00022475"/>
    </source>
</evidence>
<feature type="region of interest" description="Disordered" evidence="11">
    <location>
        <begin position="695"/>
        <end position="731"/>
    </location>
</feature>
<keyword evidence="16" id="KW-1185">Reference proteome</keyword>
<feature type="transmembrane region" description="Helical" evidence="12">
    <location>
        <begin position="221"/>
        <end position="240"/>
    </location>
</feature>
<proteinExistence type="predicted"/>
<keyword evidence="8 12" id="KW-1133">Transmembrane helix</keyword>
<evidence type="ECO:0000256" key="7">
    <source>
        <dbReference type="ARBA" id="ARBA00022833"/>
    </source>
</evidence>